<proteinExistence type="predicted"/>
<gene>
    <name evidence="1" type="ORF">BSQ33_15675</name>
</gene>
<evidence type="ECO:0008006" key="3">
    <source>
        <dbReference type="Google" id="ProtNLM"/>
    </source>
</evidence>
<evidence type="ECO:0000313" key="2">
    <source>
        <dbReference type="Proteomes" id="UP000196708"/>
    </source>
</evidence>
<dbReference type="Pfam" id="PF06097">
    <property type="entry name" value="DUF945"/>
    <property type="match status" value="1"/>
</dbReference>
<reference evidence="1 2" key="1">
    <citation type="submission" date="2016-12" db="EMBL/GenBank/DDBJ databases">
        <authorList>
            <person name="Song W.-J."/>
            <person name="Kurnit D.M."/>
        </authorList>
    </citation>
    <scope>NUCLEOTIDE SEQUENCE [LARGE SCALE GENOMIC DNA]</scope>
    <source>
        <strain evidence="1 2">ATCC 43942</strain>
    </source>
</reference>
<evidence type="ECO:0000313" key="1">
    <source>
        <dbReference type="EMBL" id="ASA56994.1"/>
    </source>
</evidence>
<organism evidence="1 2">
    <name type="scientific">Vibrio gazogenes</name>
    <dbReference type="NCBI Taxonomy" id="687"/>
    <lineage>
        <taxon>Bacteria</taxon>
        <taxon>Pseudomonadati</taxon>
        <taxon>Pseudomonadota</taxon>
        <taxon>Gammaproteobacteria</taxon>
        <taxon>Vibrionales</taxon>
        <taxon>Vibrionaceae</taxon>
        <taxon>Vibrio</taxon>
    </lineage>
</organism>
<dbReference type="AlphaFoldDB" id="A0A1Z2SII4"/>
<dbReference type="RefSeq" id="WP_157721412.1">
    <property type="nucleotide sequence ID" value="NZ_CP018835.1"/>
</dbReference>
<name>A0A1Z2SII4_VIBGA</name>
<accession>A0A1Z2SII4</accession>
<protein>
    <recommendedName>
        <fullName evidence="3">DUF945 domain-containing protein</fullName>
    </recommendedName>
</protein>
<dbReference type="KEGG" id="vga:BSQ33_15675"/>
<dbReference type="EMBL" id="CP018835">
    <property type="protein sequence ID" value="ASA56994.1"/>
    <property type="molecule type" value="Genomic_DNA"/>
</dbReference>
<dbReference type="OrthoDB" id="5915128at2"/>
<dbReference type="Proteomes" id="UP000196708">
    <property type="component" value="Chromosome 1"/>
</dbReference>
<dbReference type="InterPro" id="IPR010352">
    <property type="entry name" value="DUF945"/>
</dbReference>
<sequence>MNQLKKVAAVGGAVCLVACWPLVVGQIAERVFQDNIANIKNQLVTAKVLNYDRGYLSSHVQTEIQVTDPGLKAQMQNDNLPTSWILNSDVKHGLFSIDAVTQLDNQPDEPLKIVTQTQLNGNTHFEIDSQVAHYQGTTWSMTSTPMSLSGDVTTLGEVDYKLDIPSVQFSHADLQINLTNLYGNGQGKKEKGFWIGSQTLQVDKMVMSDDSELGNFTLEKVGYQNTSSMDADRARYDTRQQFNIAKISAQDGVVEHLNVIFSMGQLDVDSLAKIAKILEHYTDITPADAQSLQQALDQLVTKGFSMALEQLDIGLAQGQIESKVDLKLPAEDMQATPQDPLEVVKKLTGHVESQVPKAVADAFPVLRQGVDELVTMKMMQENGDAYQMNATVQDGDLVFESGKKVPLMVILMSVMMQM</sequence>